<accession>A0A9W4SWX2</accession>
<dbReference type="EMBL" id="CAMKVN010003149">
    <property type="protein sequence ID" value="CAI2183864.1"/>
    <property type="molecule type" value="Genomic_DNA"/>
</dbReference>
<dbReference type="Proteomes" id="UP001153678">
    <property type="component" value="Unassembled WGS sequence"/>
</dbReference>
<proteinExistence type="predicted"/>
<dbReference type="AlphaFoldDB" id="A0A9W4SWX2"/>
<reference evidence="1" key="1">
    <citation type="submission" date="2022-08" db="EMBL/GenBank/DDBJ databases">
        <authorList>
            <person name="Kallberg Y."/>
            <person name="Tangrot J."/>
            <person name="Rosling A."/>
        </authorList>
    </citation>
    <scope>NUCLEOTIDE SEQUENCE</scope>
    <source>
        <strain evidence="1">Wild A</strain>
    </source>
</reference>
<keyword evidence="2" id="KW-1185">Reference proteome</keyword>
<organism evidence="1 2">
    <name type="scientific">Funneliformis geosporum</name>
    <dbReference type="NCBI Taxonomy" id="1117311"/>
    <lineage>
        <taxon>Eukaryota</taxon>
        <taxon>Fungi</taxon>
        <taxon>Fungi incertae sedis</taxon>
        <taxon>Mucoromycota</taxon>
        <taxon>Glomeromycotina</taxon>
        <taxon>Glomeromycetes</taxon>
        <taxon>Glomerales</taxon>
        <taxon>Glomeraceae</taxon>
        <taxon>Funneliformis</taxon>
    </lineage>
</organism>
<protein>
    <submittedName>
        <fullName evidence="1">2269_t:CDS:1</fullName>
    </submittedName>
</protein>
<gene>
    <name evidence="1" type="ORF">FWILDA_LOCUS11292</name>
</gene>
<evidence type="ECO:0000313" key="2">
    <source>
        <dbReference type="Proteomes" id="UP001153678"/>
    </source>
</evidence>
<name>A0A9W4SWX2_9GLOM</name>
<comment type="caution">
    <text evidence="1">The sequence shown here is derived from an EMBL/GenBank/DDBJ whole genome shotgun (WGS) entry which is preliminary data.</text>
</comment>
<evidence type="ECO:0000313" key="1">
    <source>
        <dbReference type="EMBL" id="CAI2183864.1"/>
    </source>
</evidence>
<sequence>MVTVIKNDNIGNITIDGTETNISKQNDKYKDHKTSKKFAELTGYFRSRINPKTAEIERGLKEPILGDIVD</sequence>